<accession>A0A9Q1H5V2</accession>
<evidence type="ECO:0000256" key="4">
    <source>
        <dbReference type="ARBA" id="ARBA00022771"/>
    </source>
</evidence>
<protein>
    <submittedName>
        <fullName evidence="14">THAP domain-containing protein 3</fullName>
    </submittedName>
</protein>
<dbReference type="SUPFAM" id="SSF57716">
    <property type="entry name" value="Glucocorticoid receptor-like (DNA-binding domain)"/>
    <property type="match status" value="1"/>
</dbReference>
<name>A0A9Q1H5V2_HOLLE</name>
<organism evidence="14 15">
    <name type="scientific">Holothuria leucospilota</name>
    <name type="common">Black long sea cucumber</name>
    <name type="synonym">Mertensiothuria leucospilota</name>
    <dbReference type="NCBI Taxonomy" id="206669"/>
    <lineage>
        <taxon>Eukaryota</taxon>
        <taxon>Metazoa</taxon>
        <taxon>Echinodermata</taxon>
        <taxon>Eleutherozoa</taxon>
        <taxon>Echinozoa</taxon>
        <taxon>Holothuroidea</taxon>
        <taxon>Aspidochirotacea</taxon>
        <taxon>Aspidochirotida</taxon>
        <taxon>Holothuriidae</taxon>
        <taxon>Holothuria</taxon>
    </lineage>
</organism>
<keyword evidence="8 12" id="KW-0238">DNA-binding</keyword>
<dbReference type="SMART" id="SM00980">
    <property type="entry name" value="THAP"/>
    <property type="match status" value="1"/>
</dbReference>
<dbReference type="AlphaFoldDB" id="A0A9Q1H5V2"/>
<evidence type="ECO:0000313" key="15">
    <source>
        <dbReference type="Proteomes" id="UP001152320"/>
    </source>
</evidence>
<feature type="domain" description="THAP-type" evidence="13">
    <location>
        <begin position="1"/>
        <end position="83"/>
    </location>
</feature>
<dbReference type="GO" id="GO:0005654">
    <property type="term" value="C:nucleoplasm"/>
    <property type="evidence" value="ECO:0007669"/>
    <property type="project" value="UniProtKB-SubCell"/>
</dbReference>
<dbReference type="InterPro" id="IPR026516">
    <property type="entry name" value="THAP1/10"/>
</dbReference>
<keyword evidence="4 12" id="KW-0863">Zinc-finger</keyword>
<comment type="caution">
    <text evidence="14">The sequence shown here is derived from an EMBL/GenBank/DDBJ whole genome shotgun (WGS) entry which is preliminary data.</text>
</comment>
<evidence type="ECO:0000256" key="3">
    <source>
        <dbReference type="ARBA" id="ARBA00022723"/>
    </source>
</evidence>
<dbReference type="EMBL" id="JAIZAY010000011">
    <property type="protein sequence ID" value="KAJ8033958.1"/>
    <property type="molecule type" value="Genomic_DNA"/>
</dbReference>
<dbReference type="Pfam" id="PF05485">
    <property type="entry name" value="THAP"/>
    <property type="match status" value="1"/>
</dbReference>
<dbReference type="PANTHER" id="PTHR46600:SF1">
    <property type="entry name" value="THAP DOMAIN-CONTAINING PROTEIN 1"/>
    <property type="match status" value="1"/>
</dbReference>
<gene>
    <name evidence="14" type="ORF">HOLleu_24354</name>
</gene>
<comment type="similarity">
    <text evidence="2">Belongs to the THAP1 family.</text>
</comment>
<keyword evidence="10" id="KW-0539">Nucleus</keyword>
<evidence type="ECO:0000256" key="9">
    <source>
        <dbReference type="ARBA" id="ARBA00023163"/>
    </source>
</evidence>
<comment type="subcellular location">
    <subcellularLocation>
        <location evidence="1">Nucleus</location>
        <location evidence="1">Nucleoplasm</location>
    </subcellularLocation>
</comment>
<evidence type="ECO:0000259" key="13">
    <source>
        <dbReference type="PROSITE" id="PS50950"/>
    </source>
</evidence>
<evidence type="ECO:0000256" key="5">
    <source>
        <dbReference type="ARBA" id="ARBA00022833"/>
    </source>
</evidence>
<reference evidence="14" key="1">
    <citation type="submission" date="2021-10" db="EMBL/GenBank/DDBJ databases">
        <title>Tropical sea cucumber genome reveals ecological adaptation and Cuvierian tubules defense mechanism.</title>
        <authorList>
            <person name="Chen T."/>
        </authorList>
    </citation>
    <scope>NUCLEOTIDE SEQUENCE</scope>
    <source>
        <strain evidence="14">Nanhai2018</strain>
        <tissue evidence="14">Muscle</tissue>
    </source>
</reference>
<dbReference type="InterPro" id="IPR006612">
    <property type="entry name" value="THAP_Znf"/>
</dbReference>
<evidence type="ECO:0000256" key="8">
    <source>
        <dbReference type="ARBA" id="ARBA00023125"/>
    </source>
</evidence>
<evidence type="ECO:0000256" key="2">
    <source>
        <dbReference type="ARBA" id="ARBA00006177"/>
    </source>
</evidence>
<dbReference type="OrthoDB" id="5982876at2759"/>
<keyword evidence="7" id="KW-0175">Coiled coil</keyword>
<keyword evidence="3" id="KW-0479">Metal-binding</keyword>
<evidence type="ECO:0000313" key="14">
    <source>
        <dbReference type="EMBL" id="KAJ8033958.1"/>
    </source>
</evidence>
<dbReference type="Proteomes" id="UP001152320">
    <property type="component" value="Chromosome 11"/>
</dbReference>
<evidence type="ECO:0000256" key="10">
    <source>
        <dbReference type="ARBA" id="ARBA00023242"/>
    </source>
</evidence>
<sequence>MGRKCAIKSCQSRRSSDRAVSGEITFHRFPKAKTEEWMKATGLLGEELSPETTLCSEHFEKDCFAIIRTGRRCLLKNSIRTKNLGQVQYYRVPSLEKHNYYKGCKMEPFPLTNCLTPFLRCVLRLLSSIIASLVVIRSWNQFLRYSTLQVYHCAIVNVHALPALGPDQANIE</sequence>
<dbReference type="PANTHER" id="PTHR46600">
    <property type="entry name" value="THAP DOMAIN-CONTAINING"/>
    <property type="match status" value="1"/>
</dbReference>
<dbReference type="PROSITE" id="PS50950">
    <property type="entry name" value="ZF_THAP"/>
    <property type="match status" value="1"/>
</dbReference>
<keyword evidence="11" id="KW-0131">Cell cycle</keyword>
<dbReference type="GO" id="GO:0043565">
    <property type="term" value="F:sequence-specific DNA binding"/>
    <property type="evidence" value="ECO:0007669"/>
    <property type="project" value="InterPro"/>
</dbReference>
<dbReference type="GO" id="GO:0008270">
    <property type="term" value="F:zinc ion binding"/>
    <property type="evidence" value="ECO:0007669"/>
    <property type="project" value="UniProtKB-KW"/>
</dbReference>
<keyword evidence="9" id="KW-0804">Transcription</keyword>
<keyword evidence="15" id="KW-1185">Reference proteome</keyword>
<proteinExistence type="inferred from homology"/>
<evidence type="ECO:0000256" key="11">
    <source>
        <dbReference type="ARBA" id="ARBA00023306"/>
    </source>
</evidence>
<evidence type="ECO:0000256" key="6">
    <source>
        <dbReference type="ARBA" id="ARBA00023015"/>
    </source>
</evidence>
<keyword evidence="6" id="KW-0805">Transcription regulation</keyword>
<keyword evidence="5" id="KW-0862">Zinc</keyword>
<evidence type="ECO:0000256" key="1">
    <source>
        <dbReference type="ARBA" id="ARBA00004642"/>
    </source>
</evidence>
<evidence type="ECO:0000256" key="12">
    <source>
        <dbReference type="PROSITE-ProRule" id="PRU00309"/>
    </source>
</evidence>
<evidence type="ECO:0000256" key="7">
    <source>
        <dbReference type="ARBA" id="ARBA00023054"/>
    </source>
</evidence>